<keyword evidence="9" id="KW-0411">Iron-sulfur</keyword>
<proteinExistence type="inferred from homology"/>
<evidence type="ECO:0000313" key="13">
    <source>
        <dbReference type="Proteomes" id="UP001426770"/>
    </source>
</evidence>
<dbReference type="SUPFAM" id="SSF51905">
    <property type="entry name" value="FAD/NAD(P)-binding domain"/>
    <property type="match status" value="2"/>
</dbReference>
<dbReference type="RefSeq" id="WP_286215596.1">
    <property type="nucleotide sequence ID" value="NZ_AP027736.1"/>
</dbReference>
<dbReference type="Pfam" id="PF04324">
    <property type="entry name" value="Fer2_BFD"/>
    <property type="match status" value="1"/>
</dbReference>
<dbReference type="Proteomes" id="UP001426770">
    <property type="component" value="Unassembled WGS sequence"/>
</dbReference>
<comment type="caution">
    <text evidence="12">The sequence shown here is derived from an EMBL/GenBank/DDBJ whole genome shotgun (WGS) entry which is preliminary data.</text>
</comment>
<dbReference type="InterPro" id="IPR052034">
    <property type="entry name" value="NasD-like"/>
</dbReference>
<evidence type="ECO:0000256" key="1">
    <source>
        <dbReference type="ARBA" id="ARBA00001929"/>
    </source>
</evidence>
<dbReference type="PRINTS" id="PR00411">
    <property type="entry name" value="PNDRDTASEI"/>
</dbReference>
<name>A0ABP9WJ32_9MICO</name>
<sequence length="494" mass="50666">MRVVILGHGMVGSRLAQDVAARVPGARVTVLGREPHAPYNRVLLSSVVAGKTDARSIALDADTPGADVRRGVTAVSIDREARTVSASDGSLLAYDRLVFATGSAARIPQIQHVAGPDGLVPGVFVLKDLDDAQGIVAALPRARRAVVLGAGVLGIEVATGLAARGLAVTLVHHADRLMERQLGSVASQIAADSLGRLGITVVTTTSVSRVLERRGHVSGVELDNGAQVLTDMLVMCAGTIPETALARRAGLPCERGILVGDGLASPADPDVFAVGDCAQPPEGGTGLVAQGWDQARRLVDLWAGDAAGAQEDSSGDAAHDLTNVVRVKAPGLEVVTMGLSGKFDHGGRDLRAVRISDPAVGRFVEVVVSGGILVGATVVGDKATASDLQALYTRRLPVPSDPAHLIVRPIPGAAPARRSAAELTDEDTVCQCNGVSKARIRAAVDDGCASLEDVSRATRASTGCGDCKPLVRELIAARAADHHIPALVGAGEAS</sequence>
<keyword evidence="8" id="KW-0408">Iron</keyword>
<dbReference type="InterPro" id="IPR041854">
    <property type="entry name" value="BFD-like_2Fe2S-bd_dom_sf"/>
</dbReference>
<keyword evidence="6" id="KW-0479">Metal-binding</keyword>
<accession>A0ABP9WJ32</accession>
<comment type="cofactor">
    <cofactor evidence="2">
        <name>[4Fe-4S] cluster</name>
        <dbReference type="ChEBI" id="CHEBI:49883"/>
    </cofactor>
</comment>
<evidence type="ECO:0000313" key="12">
    <source>
        <dbReference type="EMBL" id="GAA5519850.1"/>
    </source>
</evidence>
<keyword evidence="5" id="KW-0349">Heme</keyword>
<evidence type="ECO:0000259" key="11">
    <source>
        <dbReference type="Pfam" id="PF07992"/>
    </source>
</evidence>
<protein>
    <submittedName>
        <fullName evidence="12">Nitrite reductase [NAD(P)H]</fullName>
    </submittedName>
</protein>
<dbReference type="InterPro" id="IPR007419">
    <property type="entry name" value="BFD-like_2Fe2S-bd_dom"/>
</dbReference>
<feature type="domain" description="FAD/NAD(P)-binding" evidence="11">
    <location>
        <begin position="1"/>
        <end position="288"/>
    </location>
</feature>
<dbReference type="PANTHER" id="PTHR43809:SF1">
    <property type="entry name" value="NITRITE REDUCTASE (NADH) LARGE SUBUNIT"/>
    <property type="match status" value="1"/>
</dbReference>
<comment type="pathway">
    <text evidence="3">Nitrogen metabolism; nitrate reduction (assimilation).</text>
</comment>
<dbReference type="PANTHER" id="PTHR43809">
    <property type="entry name" value="NITRITE REDUCTASE (NADH) LARGE SUBUNIT"/>
    <property type="match status" value="1"/>
</dbReference>
<evidence type="ECO:0000256" key="6">
    <source>
        <dbReference type="ARBA" id="ARBA00022723"/>
    </source>
</evidence>
<dbReference type="InterPro" id="IPR023753">
    <property type="entry name" value="FAD/NAD-binding_dom"/>
</dbReference>
<keyword evidence="7" id="KW-0560">Oxidoreductase</keyword>
<reference evidence="12 13" key="1">
    <citation type="submission" date="2024-02" db="EMBL/GenBank/DDBJ databases">
        <title>Lysinimicrobium sediminis NBRC 112286.</title>
        <authorList>
            <person name="Ichikawa N."/>
            <person name="Katano-Makiyama Y."/>
            <person name="Hidaka K."/>
        </authorList>
    </citation>
    <scope>NUCLEOTIDE SEQUENCE [LARGE SCALE GENOMIC DNA]</scope>
    <source>
        <strain evidence="12 13">NBRC 112286</strain>
    </source>
</reference>
<evidence type="ECO:0000256" key="4">
    <source>
        <dbReference type="ARBA" id="ARBA00010429"/>
    </source>
</evidence>
<evidence type="ECO:0000256" key="3">
    <source>
        <dbReference type="ARBA" id="ARBA00005096"/>
    </source>
</evidence>
<dbReference type="Gene3D" id="3.50.50.60">
    <property type="entry name" value="FAD/NAD(P)-binding domain"/>
    <property type="match status" value="2"/>
</dbReference>
<gene>
    <name evidence="12" type="primary">nasD_1</name>
    <name evidence="12" type="ORF">Lsed01_02308</name>
</gene>
<keyword evidence="13" id="KW-1185">Reference proteome</keyword>
<evidence type="ECO:0000256" key="9">
    <source>
        <dbReference type="ARBA" id="ARBA00023014"/>
    </source>
</evidence>
<dbReference type="Pfam" id="PF07992">
    <property type="entry name" value="Pyr_redox_2"/>
    <property type="match status" value="1"/>
</dbReference>
<dbReference type="EMBL" id="BAABRR010000014">
    <property type="protein sequence ID" value="GAA5519850.1"/>
    <property type="molecule type" value="Genomic_DNA"/>
</dbReference>
<dbReference type="InterPro" id="IPR036188">
    <property type="entry name" value="FAD/NAD-bd_sf"/>
</dbReference>
<comment type="similarity">
    <text evidence="4">Belongs to the nitrite and sulfite reductase 4Fe-4S domain family.</text>
</comment>
<comment type="cofactor">
    <cofactor evidence="1">
        <name>siroheme</name>
        <dbReference type="ChEBI" id="CHEBI:60052"/>
    </cofactor>
</comment>
<dbReference type="Gene3D" id="1.10.10.1100">
    <property type="entry name" value="BFD-like [2Fe-2S]-binding domain"/>
    <property type="match status" value="1"/>
</dbReference>
<evidence type="ECO:0000256" key="2">
    <source>
        <dbReference type="ARBA" id="ARBA00001966"/>
    </source>
</evidence>
<evidence type="ECO:0000259" key="10">
    <source>
        <dbReference type="Pfam" id="PF04324"/>
    </source>
</evidence>
<evidence type="ECO:0000256" key="5">
    <source>
        <dbReference type="ARBA" id="ARBA00022617"/>
    </source>
</evidence>
<feature type="domain" description="BFD-like [2Fe-2S]-binding" evidence="10">
    <location>
        <begin position="429"/>
        <end position="476"/>
    </location>
</feature>
<dbReference type="PRINTS" id="PR00368">
    <property type="entry name" value="FADPNR"/>
</dbReference>
<evidence type="ECO:0000256" key="8">
    <source>
        <dbReference type="ARBA" id="ARBA00023004"/>
    </source>
</evidence>
<organism evidence="12 13">
    <name type="scientific">Demequina sediminis</name>
    <dbReference type="NCBI Taxonomy" id="1930058"/>
    <lineage>
        <taxon>Bacteria</taxon>
        <taxon>Bacillati</taxon>
        <taxon>Actinomycetota</taxon>
        <taxon>Actinomycetes</taxon>
        <taxon>Micrococcales</taxon>
        <taxon>Demequinaceae</taxon>
        <taxon>Demequina</taxon>
    </lineage>
</organism>
<evidence type="ECO:0000256" key="7">
    <source>
        <dbReference type="ARBA" id="ARBA00023002"/>
    </source>
</evidence>